<dbReference type="Gene3D" id="1.10.1270.20">
    <property type="entry name" value="tRNA(m1g37)methyltransferase, domain 2"/>
    <property type="match status" value="1"/>
</dbReference>
<dbReference type="PANTHER" id="PTHR46417">
    <property type="entry name" value="TRNA (GUANINE-N(1)-)-METHYLTRANSFERASE"/>
    <property type="match status" value="1"/>
</dbReference>
<dbReference type="InterPro" id="IPR029028">
    <property type="entry name" value="Alpha/beta_knot_MTases"/>
</dbReference>
<evidence type="ECO:0000256" key="9">
    <source>
        <dbReference type="ARBA" id="ARBA00022679"/>
    </source>
</evidence>
<dbReference type="GO" id="GO:0002939">
    <property type="term" value="P:tRNA N1-guanine methylation"/>
    <property type="evidence" value="ECO:0007669"/>
    <property type="project" value="TreeGrafter"/>
</dbReference>
<comment type="similarity">
    <text evidence="3">Belongs to the RNA methyltransferase TrmD family.</text>
</comment>
<evidence type="ECO:0000256" key="1">
    <source>
        <dbReference type="ARBA" id="ARBA00002634"/>
    </source>
</evidence>
<dbReference type="NCBIfam" id="TIGR00088">
    <property type="entry name" value="trmD"/>
    <property type="match status" value="1"/>
</dbReference>
<evidence type="ECO:0000256" key="5">
    <source>
        <dbReference type="ARBA" id="ARBA00012807"/>
    </source>
</evidence>
<evidence type="ECO:0000256" key="10">
    <source>
        <dbReference type="ARBA" id="ARBA00022691"/>
    </source>
</evidence>
<evidence type="ECO:0000256" key="6">
    <source>
        <dbReference type="ARBA" id="ARBA00014679"/>
    </source>
</evidence>
<comment type="subcellular location">
    <subcellularLocation>
        <location evidence="2">Cytoplasm</location>
    </subcellularLocation>
</comment>
<evidence type="ECO:0000256" key="12">
    <source>
        <dbReference type="ARBA" id="ARBA00029736"/>
    </source>
</evidence>
<dbReference type="Pfam" id="PF01746">
    <property type="entry name" value="tRNA_m1G_MT"/>
    <property type="match status" value="1"/>
</dbReference>
<dbReference type="NCBIfam" id="NF000648">
    <property type="entry name" value="PRK00026.1"/>
    <property type="match status" value="1"/>
</dbReference>
<dbReference type="InterPro" id="IPR023148">
    <property type="entry name" value="tRNA_m1G_MeTrfase_C_sf"/>
</dbReference>
<evidence type="ECO:0000256" key="4">
    <source>
        <dbReference type="ARBA" id="ARBA00011738"/>
    </source>
</evidence>
<reference evidence="16" key="1">
    <citation type="submission" date="2018-05" db="EMBL/GenBank/DDBJ databases">
        <authorList>
            <person name="Lanie J.A."/>
            <person name="Ng W.-L."/>
            <person name="Kazmierczak K.M."/>
            <person name="Andrzejewski T.M."/>
            <person name="Davidsen T.M."/>
            <person name="Wayne K.J."/>
            <person name="Tettelin H."/>
            <person name="Glass J.I."/>
            <person name="Rusch D."/>
            <person name="Podicherti R."/>
            <person name="Tsui H.-C.T."/>
            <person name="Winkler M.E."/>
        </authorList>
    </citation>
    <scope>NUCLEOTIDE SEQUENCE</scope>
</reference>
<evidence type="ECO:0000313" key="16">
    <source>
        <dbReference type="EMBL" id="SVA12913.1"/>
    </source>
</evidence>
<accession>A0A381TG55</accession>
<gene>
    <name evidence="16" type="ORF">METZ01_LOCUS65767</name>
</gene>
<sequence>MKISIITLFTDMFEGPFRTSILSRAVKSGRLEIDLVQLREFATDERKSVDEAPFGGGPGMVLKPGPLVEAVDSIVNNAKLGKKPHVILMSAQGFPLTHHRAQQLSQKDDLVLVCGHYEGVDERFIQLCVDEEISIGDFVMTGGEIPAMALVDSVVRLIPGVLGGEDSAKYDSFASGSDSLLEGPVYTRPANYQGLRVPEILLSGDHLKINAWKRTQALLRTEERRPDLLKDWPSDESS</sequence>
<dbReference type="EC" id="2.1.1.228" evidence="5"/>
<evidence type="ECO:0000256" key="13">
    <source>
        <dbReference type="ARBA" id="ARBA00033392"/>
    </source>
</evidence>
<dbReference type="Gene3D" id="3.40.1280.10">
    <property type="match status" value="1"/>
</dbReference>
<dbReference type="HAMAP" id="MF_00605">
    <property type="entry name" value="TrmD"/>
    <property type="match status" value="1"/>
</dbReference>
<keyword evidence="7" id="KW-0963">Cytoplasm</keyword>
<organism evidence="16">
    <name type="scientific">marine metagenome</name>
    <dbReference type="NCBI Taxonomy" id="408172"/>
    <lineage>
        <taxon>unclassified sequences</taxon>
        <taxon>metagenomes</taxon>
        <taxon>ecological metagenomes</taxon>
    </lineage>
</organism>
<protein>
    <recommendedName>
        <fullName evidence="6">tRNA (guanine-N(1)-)-methyltransferase</fullName>
        <ecNumber evidence="5">2.1.1.228</ecNumber>
    </recommendedName>
    <alternativeName>
        <fullName evidence="12">M1G-methyltransferase</fullName>
    </alternativeName>
    <alternativeName>
        <fullName evidence="13">tRNA [GM37] methyltransferase</fullName>
    </alternativeName>
</protein>
<dbReference type="InterPro" id="IPR029026">
    <property type="entry name" value="tRNA_m1G_MTases_N"/>
</dbReference>
<evidence type="ECO:0000256" key="3">
    <source>
        <dbReference type="ARBA" id="ARBA00007630"/>
    </source>
</evidence>
<comment type="catalytic activity">
    <reaction evidence="14">
        <text>guanosine(37) in tRNA + S-adenosyl-L-methionine = N(1)-methylguanosine(37) in tRNA + S-adenosyl-L-homocysteine + H(+)</text>
        <dbReference type="Rhea" id="RHEA:36899"/>
        <dbReference type="Rhea" id="RHEA-COMP:10145"/>
        <dbReference type="Rhea" id="RHEA-COMP:10147"/>
        <dbReference type="ChEBI" id="CHEBI:15378"/>
        <dbReference type="ChEBI" id="CHEBI:57856"/>
        <dbReference type="ChEBI" id="CHEBI:59789"/>
        <dbReference type="ChEBI" id="CHEBI:73542"/>
        <dbReference type="ChEBI" id="CHEBI:74269"/>
        <dbReference type="EC" id="2.1.1.228"/>
    </reaction>
</comment>
<keyword evidence="9" id="KW-0808">Transferase</keyword>
<dbReference type="FunFam" id="3.40.1280.10:FF:000001">
    <property type="entry name" value="tRNA (guanine-N(1)-)-methyltransferase"/>
    <property type="match status" value="1"/>
</dbReference>
<dbReference type="GO" id="GO:0052906">
    <property type="term" value="F:tRNA (guanine(37)-N1)-methyltransferase activity"/>
    <property type="evidence" value="ECO:0007669"/>
    <property type="project" value="UniProtKB-EC"/>
</dbReference>
<dbReference type="EMBL" id="UINC01004244">
    <property type="protein sequence ID" value="SVA12913.1"/>
    <property type="molecule type" value="Genomic_DNA"/>
</dbReference>
<feature type="domain" description="tRNA methyltransferase TRMD/TRM10-type" evidence="15">
    <location>
        <begin position="1"/>
        <end position="230"/>
    </location>
</feature>
<dbReference type="PANTHER" id="PTHR46417:SF1">
    <property type="entry name" value="TRNA (GUANINE-N(1)-)-METHYLTRANSFERASE"/>
    <property type="match status" value="1"/>
</dbReference>
<dbReference type="GO" id="GO:0005829">
    <property type="term" value="C:cytosol"/>
    <property type="evidence" value="ECO:0007669"/>
    <property type="project" value="TreeGrafter"/>
</dbReference>
<dbReference type="PIRSF" id="PIRSF000386">
    <property type="entry name" value="tRNA_mtase"/>
    <property type="match status" value="1"/>
</dbReference>
<keyword evidence="10" id="KW-0949">S-adenosyl-L-methionine</keyword>
<comment type="subunit">
    <text evidence="4">Homodimer.</text>
</comment>
<keyword evidence="8" id="KW-0489">Methyltransferase</keyword>
<evidence type="ECO:0000256" key="7">
    <source>
        <dbReference type="ARBA" id="ARBA00022490"/>
    </source>
</evidence>
<evidence type="ECO:0000256" key="2">
    <source>
        <dbReference type="ARBA" id="ARBA00004496"/>
    </source>
</evidence>
<evidence type="ECO:0000259" key="15">
    <source>
        <dbReference type="Pfam" id="PF01746"/>
    </source>
</evidence>
<dbReference type="InterPro" id="IPR016009">
    <property type="entry name" value="tRNA_MeTrfase_TRMD/TRM10"/>
</dbReference>
<evidence type="ECO:0000256" key="14">
    <source>
        <dbReference type="ARBA" id="ARBA00047783"/>
    </source>
</evidence>
<proteinExistence type="inferred from homology"/>
<dbReference type="SUPFAM" id="SSF75217">
    <property type="entry name" value="alpha/beta knot"/>
    <property type="match status" value="1"/>
</dbReference>
<comment type="function">
    <text evidence="1">Specifically methylates guanosine-37 in various tRNAs.</text>
</comment>
<evidence type="ECO:0000256" key="11">
    <source>
        <dbReference type="ARBA" id="ARBA00022694"/>
    </source>
</evidence>
<evidence type="ECO:0000256" key="8">
    <source>
        <dbReference type="ARBA" id="ARBA00022603"/>
    </source>
</evidence>
<dbReference type="CDD" id="cd18080">
    <property type="entry name" value="TrmD-like"/>
    <property type="match status" value="1"/>
</dbReference>
<dbReference type="InterPro" id="IPR002649">
    <property type="entry name" value="tRNA_m1G_MeTrfase_TrmD"/>
</dbReference>
<dbReference type="AlphaFoldDB" id="A0A381TG55"/>
<keyword evidence="11" id="KW-0819">tRNA processing</keyword>
<name>A0A381TG55_9ZZZZ</name>